<sequence length="255" mass="28330">MVSSQVPKCMALQKEDVELLVAAQAHIGAKTLEKSMEEYVTGRRPDGLHIFDLQATWDKIVLAARAIAAIENSKDVALISTRDYGQRAVLKFARYTGCHAIAGRFTPGTFTNRVTKAFIEPSILIVNDPRLDHQAVNESAYANIPIIALCDTDAPMAHVDIAIPCNNKSKNAIGLIYWLLAREVLRIRGTISRDEAWEVMPDMFIYRSPEEIEQQDEEGAEKEQTTWDEAEINEAEPAAADDWNTEGAAEGQSWA</sequence>
<evidence type="ECO:0000313" key="10">
    <source>
        <dbReference type="Proteomes" id="UP000717585"/>
    </source>
</evidence>
<comment type="subcellular location">
    <subcellularLocation>
        <location evidence="1 6">Cytoplasm</location>
    </subcellularLocation>
</comment>
<dbReference type="PROSITE" id="PS00962">
    <property type="entry name" value="RIBOSOMAL_S2_1"/>
    <property type="match status" value="1"/>
</dbReference>
<feature type="region of interest" description="Disordered" evidence="8">
    <location>
        <begin position="210"/>
        <end position="255"/>
    </location>
</feature>
<dbReference type="PROSITE" id="PS00963">
    <property type="entry name" value="RIBOSOMAL_S2_2"/>
    <property type="match status" value="1"/>
</dbReference>
<evidence type="ECO:0000256" key="3">
    <source>
        <dbReference type="ARBA" id="ARBA00022490"/>
    </source>
</evidence>
<reference evidence="9" key="1">
    <citation type="submission" date="2021-05" db="EMBL/GenBank/DDBJ databases">
        <title>A free-living protist that lacks canonical eukaryotic 1 DNA replication and segregation systems.</title>
        <authorList>
            <person name="Salas-Leiva D.E."/>
            <person name="Tromer E.C."/>
            <person name="Curtis B.A."/>
            <person name="Jerlstrom-Hultqvist J."/>
            <person name="Kolisko M."/>
            <person name="Yi Z."/>
            <person name="Salas-Leiva J.S."/>
            <person name="Gallot-Lavallee L."/>
            <person name="Kops G.J.P.L."/>
            <person name="Archibald J.M."/>
            <person name="Simpson A.G.B."/>
            <person name="Roger A.J."/>
        </authorList>
    </citation>
    <scope>NUCLEOTIDE SEQUENCE</scope>
    <source>
        <strain evidence="9">BICM</strain>
    </source>
</reference>
<evidence type="ECO:0000256" key="2">
    <source>
        <dbReference type="ARBA" id="ARBA00006242"/>
    </source>
</evidence>
<feature type="compositionally biased region" description="Acidic residues" evidence="8">
    <location>
        <begin position="211"/>
        <end position="234"/>
    </location>
</feature>
<comment type="similarity">
    <text evidence="2 6 7">Belongs to the universal ribosomal protein uS2 family.</text>
</comment>
<dbReference type="Pfam" id="PF00318">
    <property type="entry name" value="Ribosomal_S2"/>
    <property type="match status" value="2"/>
</dbReference>
<dbReference type="InterPro" id="IPR018130">
    <property type="entry name" value="Ribosomal_uS2_CS"/>
</dbReference>
<evidence type="ECO:0000256" key="6">
    <source>
        <dbReference type="HAMAP-Rule" id="MF_03015"/>
    </source>
</evidence>
<name>A0A8J6B3Z3_9EUKA</name>
<accession>A0A8J6B3Z3</accession>
<evidence type="ECO:0000313" key="9">
    <source>
        <dbReference type="EMBL" id="KAG9389547.1"/>
    </source>
</evidence>
<evidence type="ECO:0000256" key="5">
    <source>
        <dbReference type="ARBA" id="ARBA00023274"/>
    </source>
</evidence>
<dbReference type="SUPFAM" id="SSF52313">
    <property type="entry name" value="Ribosomal protein S2"/>
    <property type="match status" value="1"/>
</dbReference>
<comment type="subunit">
    <text evidence="6">Component of the small ribosomal subunit. Mature ribosomes consist of a small (40S) and a large (60S) subunit. The 40S subunit contains about 33 different proteins and 1 molecule of RNA (18S). The 60S subunit contains about 49 different proteins and 3 molecules of RNA (25S, 5.8S and 5S). Interacts with ribosomal protein S21.</text>
</comment>
<keyword evidence="4 6" id="KW-0689">Ribosomal protein</keyword>
<evidence type="ECO:0000256" key="8">
    <source>
        <dbReference type="SAM" id="MobiDB-lite"/>
    </source>
</evidence>
<dbReference type="InterPro" id="IPR027498">
    <property type="entry name" value="Ribosomal_uS2_euk"/>
</dbReference>
<dbReference type="Proteomes" id="UP000717585">
    <property type="component" value="Unassembled WGS sequence"/>
</dbReference>
<dbReference type="GO" id="GO:0003735">
    <property type="term" value="F:structural constituent of ribosome"/>
    <property type="evidence" value="ECO:0007669"/>
    <property type="project" value="UniProtKB-UniRule"/>
</dbReference>
<dbReference type="HAMAP" id="MF_03015">
    <property type="entry name" value="Ribosomal_S2_euk"/>
    <property type="match status" value="1"/>
</dbReference>
<dbReference type="OrthoDB" id="414863at2759"/>
<dbReference type="AlphaFoldDB" id="A0A8J6B3Z3"/>
<dbReference type="Gene3D" id="3.40.50.10490">
    <property type="entry name" value="Glucose-6-phosphate isomerase like protein, domain 1"/>
    <property type="match status" value="1"/>
</dbReference>
<dbReference type="GO" id="GO:0022627">
    <property type="term" value="C:cytosolic small ribosomal subunit"/>
    <property type="evidence" value="ECO:0007669"/>
    <property type="project" value="UniProtKB-UniRule"/>
</dbReference>
<organism evidence="9 10">
    <name type="scientific">Carpediemonas membranifera</name>
    <dbReference type="NCBI Taxonomy" id="201153"/>
    <lineage>
        <taxon>Eukaryota</taxon>
        <taxon>Metamonada</taxon>
        <taxon>Carpediemonas-like organisms</taxon>
        <taxon>Carpediemonas</taxon>
    </lineage>
</organism>
<dbReference type="FunFam" id="3.40.50.10490:FF:000012">
    <property type="entry name" value="40S ribosomal protein SA"/>
    <property type="match status" value="1"/>
</dbReference>
<evidence type="ECO:0000256" key="7">
    <source>
        <dbReference type="RuleBase" id="RU003631"/>
    </source>
</evidence>
<dbReference type="GO" id="GO:0006412">
    <property type="term" value="P:translation"/>
    <property type="evidence" value="ECO:0007669"/>
    <property type="project" value="UniProtKB-UniRule"/>
</dbReference>
<dbReference type="CDD" id="cd01425">
    <property type="entry name" value="RPS2"/>
    <property type="match status" value="1"/>
</dbReference>
<evidence type="ECO:0000256" key="4">
    <source>
        <dbReference type="ARBA" id="ARBA00022980"/>
    </source>
</evidence>
<dbReference type="EMBL" id="JAHDYR010000069">
    <property type="protein sequence ID" value="KAG9389547.1"/>
    <property type="molecule type" value="Genomic_DNA"/>
</dbReference>
<keyword evidence="10" id="KW-1185">Reference proteome</keyword>
<dbReference type="InterPro" id="IPR005707">
    <property type="entry name" value="Ribosomal_uS2_euk/arc"/>
</dbReference>
<comment type="caution">
    <text evidence="9">The sequence shown here is derived from an EMBL/GenBank/DDBJ whole genome shotgun (WGS) entry which is preliminary data.</text>
</comment>
<gene>
    <name evidence="9" type="ORF">J8273_8840</name>
</gene>
<dbReference type="InterPro" id="IPR023591">
    <property type="entry name" value="Ribosomal_uS2_flav_dom_sf"/>
</dbReference>
<protein>
    <recommendedName>
        <fullName evidence="6">Small ribosomal subunit protein uS2</fullName>
    </recommendedName>
</protein>
<dbReference type="NCBIfam" id="TIGR01012">
    <property type="entry name" value="uS2_euk_arch"/>
    <property type="match status" value="1"/>
</dbReference>
<dbReference type="PANTHER" id="PTHR11489">
    <property type="entry name" value="40S RIBOSOMAL PROTEIN SA"/>
    <property type="match status" value="1"/>
</dbReference>
<keyword evidence="3 6" id="KW-0963">Cytoplasm</keyword>
<dbReference type="GO" id="GO:0000028">
    <property type="term" value="P:ribosomal small subunit assembly"/>
    <property type="evidence" value="ECO:0007669"/>
    <property type="project" value="UniProtKB-UniRule"/>
</dbReference>
<proteinExistence type="inferred from homology"/>
<dbReference type="PRINTS" id="PR00395">
    <property type="entry name" value="RIBOSOMALS2"/>
</dbReference>
<evidence type="ECO:0000256" key="1">
    <source>
        <dbReference type="ARBA" id="ARBA00004496"/>
    </source>
</evidence>
<keyword evidence="5 6" id="KW-0687">Ribonucleoprotein</keyword>
<comment type="function">
    <text evidence="6">Required for the assembly and/or stability of the 40S ribosomal subunit. Required for the processing of the 20S rRNA-precursor to mature 18S rRNA in a late step of the maturation of 40S ribosomal subunits.</text>
</comment>
<dbReference type="InterPro" id="IPR001865">
    <property type="entry name" value="Ribosomal_uS2"/>
</dbReference>